<dbReference type="KEGG" id="pbk:Back11_08190"/>
<sequence length="68" mass="7751">MERATSLSRSQQQKAIRVLADNGLIRNYRKGSLNGGQLQNKQNSIAVYRTKIRITTQAWAQSFVKKTK</sequence>
<dbReference type="AlphaFoldDB" id="A0A3G9J872"/>
<keyword evidence="2" id="KW-1185">Reference proteome</keyword>
<proteinExistence type="predicted"/>
<protein>
    <submittedName>
        <fullName evidence="1">Uncharacterized protein</fullName>
    </submittedName>
</protein>
<name>A0A3G9J872_9BACL</name>
<evidence type="ECO:0000313" key="2">
    <source>
        <dbReference type="Proteomes" id="UP000275368"/>
    </source>
</evidence>
<gene>
    <name evidence="1" type="ORF">Back11_08190</name>
</gene>
<evidence type="ECO:0000313" key="1">
    <source>
        <dbReference type="EMBL" id="BBH19474.1"/>
    </source>
</evidence>
<reference evidence="1 2" key="1">
    <citation type="submission" date="2018-11" db="EMBL/GenBank/DDBJ databases">
        <title>Complete genome sequence of Paenibacillus baekrokdamisoli strain KCTC 33723.</title>
        <authorList>
            <person name="Kang S.W."/>
            <person name="Lee K.C."/>
            <person name="Kim K.K."/>
            <person name="Kim J.S."/>
            <person name="Kim D.S."/>
            <person name="Ko S.H."/>
            <person name="Yang S.H."/>
            <person name="Lee J.S."/>
        </authorList>
    </citation>
    <scope>NUCLEOTIDE SEQUENCE [LARGE SCALE GENOMIC DNA]</scope>
    <source>
        <strain evidence="1 2">KCTC 33723</strain>
    </source>
</reference>
<accession>A0A3G9J872</accession>
<dbReference type="Proteomes" id="UP000275368">
    <property type="component" value="Chromosome"/>
</dbReference>
<dbReference type="EMBL" id="AP019308">
    <property type="protein sequence ID" value="BBH19474.1"/>
    <property type="molecule type" value="Genomic_DNA"/>
</dbReference>
<organism evidence="1 2">
    <name type="scientific">Paenibacillus baekrokdamisoli</name>
    <dbReference type="NCBI Taxonomy" id="1712516"/>
    <lineage>
        <taxon>Bacteria</taxon>
        <taxon>Bacillati</taxon>
        <taxon>Bacillota</taxon>
        <taxon>Bacilli</taxon>
        <taxon>Bacillales</taxon>
        <taxon>Paenibacillaceae</taxon>
        <taxon>Paenibacillus</taxon>
    </lineage>
</organism>